<sequence>MPMINVEVTRNPNENPGGLLRRFSRKVQEAGIIPKVKGGRYAKRKTSKLSMKAGALKKLTRRSEVEKLKKLGKMA</sequence>
<evidence type="ECO:0000313" key="1">
    <source>
        <dbReference type="EMBL" id="OGI72538.1"/>
    </source>
</evidence>
<organism evidence="1 2">
    <name type="scientific">Candidatus Nomurabacteria bacterium RIFCSPHIGHO2_02_FULL_38_15</name>
    <dbReference type="NCBI Taxonomy" id="1801752"/>
    <lineage>
        <taxon>Bacteria</taxon>
        <taxon>Candidatus Nomuraibacteriota</taxon>
    </lineage>
</organism>
<dbReference type="EMBL" id="MFUC01000004">
    <property type="protein sequence ID" value="OGI72538.1"/>
    <property type="molecule type" value="Genomic_DNA"/>
</dbReference>
<proteinExistence type="predicted"/>
<accession>A0A1F6VSB9</accession>
<gene>
    <name evidence="1" type="ORF">A3J61_01035</name>
</gene>
<dbReference type="Proteomes" id="UP000179686">
    <property type="component" value="Unassembled WGS sequence"/>
</dbReference>
<dbReference type="AlphaFoldDB" id="A0A1F6VSB9"/>
<evidence type="ECO:0000313" key="2">
    <source>
        <dbReference type="Proteomes" id="UP000179686"/>
    </source>
</evidence>
<evidence type="ECO:0008006" key="3">
    <source>
        <dbReference type="Google" id="ProtNLM"/>
    </source>
</evidence>
<reference evidence="1 2" key="1">
    <citation type="journal article" date="2016" name="Nat. Commun.">
        <title>Thousands of microbial genomes shed light on interconnected biogeochemical processes in an aquifer system.</title>
        <authorList>
            <person name="Anantharaman K."/>
            <person name="Brown C.T."/>
            <person name="Hug L.A."/>
            <person name="Sharon I."/>
            <person name="Castelle C.J."/>
            <person name="Probst A.J."/>
            <person name="Thomas B.C."/>
            <person name="Singh A."/>
            <person name="Wilkins M.J."/>
            <person name="Karaoz U."/>
            <person name="Brodie E.L."/>
            <person name="Williams K.H."/>
            <person name="Hubbard S.S."/>
            <person name="Banfield J.F."/>
        </authorList>
    </citation>
    <scope>NUCLEOTIDE SEQUENCE [LARGE SCALE GENOMIC DNA]</scope>
</reference>
<dbReference type="STRING" id="1801752.A3J61_01035"/>
<protein>
    <recommendedName>
        <fullName evidence="3">30S ribosomal protein S21</fullName>
    </recommendedName>
</protein>
<comment type="caution">
    <text evidence="1">The sequence shown here is derived from an EMBL/GenBank/DDBJ whole genome shotgun (WGS) entry which is preliminary data.</text>
</comment>
<name>A0A1F6VSB9_9BACT</name>